<evidence type="ECO:0000313" key="2">
    <source>
        <dbReference type="Proteomes" id="UP000694050"/>
    </source>
</evidence>
<dbReference type="EMBL" id="JAELUQ010000001">
    <property type="protein sequence ID" value="KAG7421514.1"/>
    <property type="molecule type" value="Genomic_DNA"/>
</dbReference>
<evidence type="ECO:0000313" key="1">
    <source>
        <dbReference type="EMBL" id="KAG7421514.1"/>
    </source>
</evidence>
<accession>A0A8J5PDZ7</accession>
<name>A0A8J5PDZ7_FUSOX</name>
<dbReference type="Proteomes" id="UP000694050">
    <property type="component" value="Unassembled WGS sequence"/>
</dbReference>
<protein>
    <submittedName>
        <fullName evidence="1">Uncharacterized protein</fullName>
    </submittedName>
</protein>
<comment type="caution">
    <text evidence="1">The sequence shown here is derived from an EMBL/GenBank/DDBJ whole genome shotgun (WGS) entry which is preliminary data.</text>
</comment>
<reference evidence="1" key="1">
    <citation type="submission" date="2021-04" db="EMBL/GenBank/DDBJ databases">
        <title>First draft genome resource for Brassicaceae pathogens Fusarium oxysporum f. sp. raphani and Fusarium oxysporum f. sp. rapae.</title>
        <authorList>
            <person name="Asai S."/>
        </authorList>
    </citation>
    <scope>NUCLEOTIDE SEQUENCE</scope>
    <source>
        <strain evidence="1">Tf1208</strain>
    </source>
</reference>
<sequence length="85" mass="9599">MDVESIFDKNAVKLSLFQVEAVSGIAPSELDFAFDDLVINSQAYRRLFIKARSEIQQLHVEDVDSDTGTIKEVDQDPVDSQKLLR</sequence>
<gene>
    <name evidence="1" type="ORF">Forpe1208_v000265</name>
</gene>
<dbReference type="AlphaFoldDB" id="A0A8J5PDZ7"/>
<organism evidence="1 2">
    <name type="scientific">Fusarium oxysporum f. sp. rapae</name>
    <dbReference type="NCBI Taxonomy" id="485398"/>
    <lineage>
        <taxon>Eukaryota</taxon>
        <taxon>Fungi</taxon>
        <taxon>Dikarya</taxon>
        <taxon>Ascomycota</taxon>
        <taxon>Pezizomycotina</taxon>
        <taxon>Sordariomycetes</taxon>
        <taxon>Hypocreomycetidae</taxon>
        <taxon>Hypocreales</taxon>
        <taxon>Nectriaceae</taxon>
        <taxon>Fusarium</taxon>
        <taxon>Fusarium oxysporum species complex</taxon>
    </lineage>
</organism>
<proteinExistence type="predicted"/>